<dbReference type="GO" id="GO:0016020">
    <property type="term" value="C:membrane"/>
    <property type="evidence" value="ECO:0007669"/>
    <property type="project" value="UniProtKB-SubCell"/>
</dbReference>
<feature type="transmembrane region" description="Helical" evidence="5">
    <location>
        <begin position="384"/>
        <end position="403"/>
    </location>
</feature>
<keyword evidence="4 5" id="KW-0472">Membrane</keyword>
<feature type="transmembrane region" description="Helical" evidence="5">
    <location>
        <begin position="327"/>
        <end position="349"/>
    </location>
</feature>
<feature type="transmembrane region" description="Helical" evidence="5">
    <location>
        <begin position="31"/>
        <end position="48"/>
    </location>
</feature>
<accession>A0A0M3RAE9</accession>
<feature type="transmembrane region" description="Helical" evidence="5">
    <location>
        <begin position="206"/>
        <end position="223"/>
    </location>
</feature>
<evidence type="ECO:0000256" key="4">
    <source>
        <dbReference type="ARBA" id="ARBA00023136"/>
    </source>
</evidence>
<name>A0A0M3RAE9_9BACI</name>
<feature type="transmembrane region" description="Helical" evidence="5">
    <location>
        <begin position="84"/>
        <end position="103"/>
    </location>
</feature>
<dbReference type="Pfam" id="PF04932">
    <property type="entry name" value="Wzy_C"/>
    <property type="match status" value="1"/>
</dbReference>
<feature type="transmembrane region" description="Helical" evidence="5">
    <location>
        <begin position="361"/>
        <end position="378"/>
    </location>
</feature>
<evidence type="ECO:0000256" key="5">
    <source>
        <dbReference type="SAM" id="Phobius"/>
    </source>
</evidence>
<feature type="transmembrane region" description="Helical" evidence="5">
    <location>
        <begin position="156"/>
        <end position="176"/>
    </location>
</feature>
<feature type="transmembrane region" description="Helical" evidence="5">
    <location>
        <begin position="183"/>
        <end position="200"/>
    </location>
</feature>
<feature type="transmembrane region" description="Helical" evidence="5">
    <location>
        <begin position="115"/>
        <end position="136"/>
    </location>
</feature>
<dbReference type="PANTHER" id="PTHR37422">
    <property type="entry name" value="TEICHURONIC ACID BIOSYNTHESIS PROTEIN TUAE"/>
    <property type="match status" value="1"/>
</dbReference>
<dbReference type="Proteomes" id="UP000067625">
    <property type="component" value="Chromosome"/>
</dbReference>
<evidence type="ECO:0000259" key="6">
    <source>
        <dbReference type="Pfam" id="PF04932"/>
    </source>
</evidence>
<sequence length="410" mass="47806">MNWFTFVCLSIVFLITPFQWGLYYEPDIRLWELLIFALFILNVIWYWVKEPEVLIKNKLYFLVLLLPFMYLITVPFALNQEGNWNTIFRFSTYAFFFLLLIWTKESPRVNRLYPYVFHVLGAAFLLFAVANLFGLIRLDMFMVGCEPTRSCGPVRYPNTFGAIMGAYWFYIFAIFIRRKTFRRLDVLLIILLAGYGAILLHTYSRGSYIFFAGTFALAFLLLIKQWKKFILFSVSALVLFLVAFNLLTFDQHKGIRLIPDSLITRISEISLSTQNAVTRFDFYKEALAMSKESPLIGFGGDSWTIYYPKYANRLFGLNQVHNGYLDFLIEIGWIGIAVYALFFGLMVFLIFKSGKALKHRIGVILALTMLFGHGMVDYDFSYGTYWLLIFWLIAVGVGVRPFAKENIVYR</sequence>
<proteinExistence type="predicted"/>
<dbReference type="OrthoDB" id="1808577at2"/>
<evidence type="ECO:0000313" key="8">
    <source>
        <dbReference type="Proteomes" id="UP000067625"/>
    </source>
</evidence>
<keyword evidence="3 5" id="KW-1133">Transmembrane helix</keyword>
<comment type="subcellular location">
    <subcellularLocation>
        <location evidence="1">Membrane</location>
        <topology evidence="1">Multi-pass membrane protein</topology>
    </subcellularLocation>
</comment>
<dbReference type="AlphaFoldDB" id="A0A0M3RAE9"/>
<evidence type="ECO:0000256" key="1">
    <source>
        <dbReference type="ARBA" id="ARBA00004141"/>
    </source>
</evidence>
<protein>
    <recommendedName>
        <fullName evidence="6">O-antigen ligase-related domain-containing protein</fullName>
    </recommendedName>
</protein>
<dbReference type="RefSeq" id="WP_053604889.1">
    <property type="nucleotide sequence ID" value="NZ_CP012600.1"/>
</dbReference>
<feature type="transmembrane region" description="Helical" evidence="5">
    <location>
        <begin position="60"/>
        <end position="78"/>
    </location>
</feature>
<reference evidence="8" key="1">
    <citation type="submission" date="2015-08" db="EMBL/GenBank/DDBJ databases">
        <title>Genome sequencing project for genomic taxonomy and phylogenomics of Bacillus-like bacteria.</title>
        <authorList>
            <person name="Liu B."/>
            <person name="Wang J."/>
            <person name="Zhu Y."/>
            <person name="Liu G."/>
            <person name="Chen Q."/>
            <person name="Chen Z."/>
            <person name="Lan J."/>
            <person name="Che J."/>
            <person name="Ge C."/>
            <person name="Shi H."/>
            <person name="Pan Z."/>
            <person name="Liu X."/>
        </authorList>
    </citation>
    <scope>NUCLEOTIDE SEQUENCE [LARGE SCALE GENOMIC DNA]</scope>
    <source>
        <strain evidence="8">FJAT-4402</strain>
    </source>
</reference>
<evidence type="ECO:0000256" key="3">
    <source>
        <dbReference type="ARBA" id="ARBA00022989"/>
    </source>
</evidence>
<gene>
    <name evidence="7" type="ORF">AM592_16865</name>
</gene>
<dbReference type="STRING" id="1441095.AM592_16865"/>
<feature type="domain" description="O-antigen ligase-related" evidence="6">
    <location>
        <begin position="194"/>
        <end position="339"/>
    </location>
</feature>
<dbReference type="InterPro" id="IPR007016">
    <property type="entry name" value="O-antigen_ligase-rel_domated"/>
</dbReference>
<dbReference type="EMBL" id="CP012600">
    <property type="protein sequence ID" value="ALC83056.1"/>
    <property type="molecule type" value="Genomic_DNA"/>
</dbReference>
<organism evidence="7 8">
    <name type="scientific">Bacillus gobiensis</name>
    <dbReference type="NCBI Taxonomy" id="1441095"/>
    <lineage>
        <taxon>Bacteria</taxon>
        <taxon>Bacillati</taxon>
        <taxon>Bacillota</taxon>
        <taxon>Bacilli</taxon>
        <taxon>Bacillales</taxon>
        <taxon>Bacillaceae</taxon>
        <taxon>Bacillus</taxon>
    </lineage>
</organism>
<evidence type="ECO:0000313" key="7">
    <source>
        <dbReference type="EMBL" id="ALC83056.1"/>
    </source>
</evidence>
<keyword evidence="2 5" id="KW-0812">Transmembrane</keyword>
<dbReference type="InterPro" id="IPR051533">
    <property type="entry name" value="WaaL-like"/>
</dbReference>
<keyword evidence="8" id="KW-1185">Reference proteome</keyword>
<dbReference type="PANTHER" id="PTHR37422:SF13">
    <property type="entry name" value="LIPOPOLYSACCHARIDE BIOSYNTHESIS PROTEIN PA4999-RELATED"/>
    <property type="match status" value="1"/>
</dbReference>
<dbReference type="PATRIC" id="fig|1441095.3.peg.3739"/>
<feature type="transmembrane region" description="Helical" evidence="5">
    <location>
        <begin position="230"/>
        <end position="249"/>
    </location>
</feature>
<evidence type="ECO:0000256" key="2">
    <source>
        <dbReference type="ARBA" id="ARBA00022692"/>
    </source>
</evidence>
<reference evidence="7 8" key="2">
    <citation type="journal article" date="2016" name="Int. J. Syst. Evol. Microbiol.">
        <title>Bacillus gobiensis sp. nov., isolated from a soil sample.</title>
        <authorList>
            <person name="Liu B."/>
            <person name="Liu G.H."/>
            <person name="Cetin S."/>
            <person name="Schumann P."/>
            <person name="Pan Z.Z."/>
            <person name="Chen Q.Q."/>
        </authorList>
    </citation>
    <scope>NUCLEOTIDE SEQUENCE [LARGE SCALE GENOMIC DNA]</scope>
    <source>
        <strain evidence="7 8">FJAT-4402</strain>
    </source>
</reference>